<evidence type="ECO:0000313" key="3">
    <source>
        <dbReference type="Proteomes" id="UP001283361"/>
    </source>
</evidence>
<feature type="coiled-coil region" evidence="1">
    <location>
        <begin position="168"/>
        <end position="208"/>
    </location>
</feature>
<dbReference type="EMBL" id="JAWDGP010003786">
    <property type="protein sequence ID" value="KAK3770777.1"/>
    <property type="molecule type" value="Genomic_DNA"/>
</dbReference>
<keyword evidence="3" id="KW-1185">Reference proteome</keyword>
<keyword evidence="1" id="KW-0175">Coiled coil</keyword>
<gene>
    <name evidence="2" type="ORF">RRG08_036379</name>
</gene>
<dbReference type="Proteomes" id="UP001283361">
    <property type="component" value="Unassembled WGS sequence"/>
</dbReference>
<dbReference type="AlphaFoldDB" id="A0AAE1DHJ7"/>
<feature type="coiled-coil region" evidence="1">
    <location>
        <begin position="109"/>
        <end position="136"/>
    </location>
</feature>
<sequence length="391" mass="45387">MFLVTSRQLVEFLEGGAYGEKLSSSQFRQLENCPLTTLIGERAFGDLDFDMGHRRQCSLFNRAAKHMLKRNRTMDWLSNKSGAEQERILAEGRKVGQKLRKKYKKQEDIVRLKIKEKLVENERKKHEKELKDAKDKQEIIDKIMKEGGVCNNRKHVDKIDTAESLKLQLRYQKECREAEEKVINATREKFLENQQKKIEKEINDIDRRSNISEAVLKHGGPCLRQEDVDELEERKYLRIGFGSIKTDTCSFCESHKYQIKNEQGLTAKARLMAELKVQKRRANLFYELINEKRPGLKTFSFVHQQNLVLPRVADQQVYYSRQFYVYNFALVEIAPDGKLTPENVTSYTCTGDAFRKDSSVCASAVFNALKGDAVVDLQDQHEGYQDMKSLP</sequence>
<proteinExistence type="predicted"/>
<evidence type="ECO:0000256" key="1">
    <source>
        <dbReference type="SAM" id="Coils"/>
    </source>
</evidence>
<evidence type="ECO:0000313" key="2">
    <source>
        <dbReference type="EMBL" id="KAK3770777.1"/>
    </source>
</evidence>
<organism evidence="2 3">
    <name type="scientific">Elysia crispata</name>
    <name type="common">lettuce slug</name>
    <dbReference type="NCBI Taxonomy" id="231223"/>
    <lineage>
        <taxon>Eukaryota</taxon>
        <taxon>Metazoa</taxon>
        <taxon>Spiralia</taxon>
        <taxon>Lophotrochozoa</taxon>
        <taxon>Mollusca</taxon>
        <taxon>Gastropoda</taxon>
        <taxon>Heterobranchia</taxon>
        <taxon>Euthyneura</taxon>
        <taxon>Panpulmonata</taxon>
        <taxon>Sacoglossa</taxon>
        <taxon>Placobranchoidea</taxon>
        <taxon>Plakobranchidae</taxon>
        <taxon>Elysia</taxon>
    </lineage>
</organism>
<protein>
    <submittedName>
        <fullName evidence="2">Uncharacterized protein</fullName>
    </submittedName>
</protein>
<comment type="caution">
    <text evidence="2">The sequence shown here is derived from an EMBL/GenBank/DDBJ whole genome shotgun (WGS) entry which is preliminary data.</text>
</comment>
<name>A0AAE1DHJ7_9GAST</name>
<accession>A0AAE1DHJ7</accession>
<reference evidence="2" key="1">
    <citation type="journal article" date="2023" name="G3 (Bethesda)">
        <title>A reference genome for the long-term kleptoplast-retaining sea slug Elysia crispata morphotype clarki.</title>
        <authorList>
            <person name="Eastman K.E."/>
            <person name="Pendleton A.L."/>
            <person name="Shaikh M.A."/>
            <person name="Suttiyut T."/>
            <person name="Ogas R."/>
            <person name="Tomko P."/>
            <person name="Gavelis G."/>
            <person name="Widhalm J.R."/>
            <person name="Wisecaver J.H."/>
        </authorList>
    </citation>
    <scope>NUCLEOTIDE SEQUENCE</scope>
    <source>
        <strain evidence="2">ECLA1</strain>
    </source>
</reference>